<dbReference type="Pfam" id="PF07700">
    <property type="entry name" value="HNOB"/>
    <property type="match status" value="1"/>
</dbReference>
<sequence>MHGLTARALESFVRNTYGEKTWANIAWASGLQEEGFELMLAYPPELTDRVLAEAAIHLARTREEVLEDLGTFLVSHPRMQPLRRLFRYGGADFRGFLESLGDLPERARLALPHAVLPPLSATEEERGRWSVECGHTTFGLVHVLLGAIRAMADDYGALAVAQIVPSPEAGSDRIEIEILAGQFAEGRHFELKLSAE</sequence>
<evidence type="ECO:0000313" key="3">
    <source>
        <dbReference type="Proteomes" id="UP000244912"/>
    </source>
</evidence>
<dbReference type="InterPro" id="IPR011644">
    <property type="entry name" value="Heme_NO-bd"/>
</dbReference>
<feature type="domain" description="Heme NO-binding" evidence="1">
    <location>
        <begin position="3"/>
        <end position="155"/>
    </location>
</feature>
<gene>
    <name evidence="2" type="ORF">PAA8504_03101</name>
</gene>
<accession>A0A2R8BYN3</accession>
<organism evidence="2 3">
    <name type="scientific">Palleronia abyssalis</name>
    <dbReference type="NCBI Taxonomy" id="1501240"/>
    <lineage>
        <taxon>Bacteria</taxon>
        <taxon>Pseudomonadati</taxon>
        <taxon>Pseudomonadota</taxon>
        <taxon>Alphaproteobacteria</taxon>
        <taxon>Rhodobacterales</taxon>
        <taxon>Roseobacteraceae</taxon>
        <taxon>Palleronia</taxon>
    </lineage>
</organism>
<evidence type="ECO:0000313" key="2">
    <source>
        <dbReference type="EMBL" id="SPJ25250.1"/>
    </source>
</evidence>
<reference evidence="2 3" key="1">
    <citation type="submission" date="2018-03" db="EMBL/GenBank/DDBJ databases">
        <authorList>
            <person name="Keele B.F."/>
        </authorList>
    </citation>
    <scope>NUCLEOTIDE SEQUENCE [LARGE SCALE GENOMIC DNA]</scope>
    <source>
        <strain evidence="2 3">CECT 8504</strain>
    </source>
</reference>
<evidence type="ECO:0000259" key="1">
    <source>
        <dbReference type="Pfam" id="PF07700"/>
    </source>
</evidence>
<keyword evidence="3" id="KW-1185">Reference proteome</keyword>
<dbReference type="AlphaFoldDB" id="A0A2R8BYN3"/>
<dbReference type="InterPro" id="IPR038158">
    <property type="entry name" value="H-NOX_domain_sf"/>
</dbReference>
<dbReference type="EMBL" id="ONZF01000008">
    <property type="protein sequence ID" value="SPJ25250.1"/>
    <property type="molecule type" value="Genomic_DNA"/>
</dbReference>
<name>A0A2R8BYN3_9RHOB</name>
<dbReference type="SUPFAM" id="SSF111126">
    <property type="entry name" value="Ligand-binding domain in the NO signalling and Golgi transport"/>
    <property type="match status" value="1"/>
</dbReference>
<protein>
    <recommendedName>
        <fullName evidence="1">Heme NO-binding domain-containing protein</fullName>
    </recommendedName>
</protein>
<dbReference type="Proteomes" id="UP000244912">
    <property type="component" value="Unassembled WGS sequence"/>
</dbReference>
<dbReference type="InterPro" id="IPR024096">
    <property type="entry name" value="NO_sig/Golgi_transp_ligand-bd"/>
</dbReference>
<proteinExistence type="predicted"/>
<dbReference type="Gene3D" id="3.90.1520.10">
    <property type="entry name" value="H-NOX domain"/>
    <property type="match status" value="1"/>
</dbReference>
<dbReference type="PANTHER" id="PTHR45655:SF13">
    <property type="entry name" value="SOLUBLE GUANYLATE CYCLASE GCY-32-RELATED"/>
    <property type="match status" value="1"/>
</dbReference>
<dbReference type="RefSeq" id="WP_108895060.1">
    <property type="nucleotide sequence ID" value="NZ_ONZF01000008.1"/>
</dbReference>
<dbReference type="PANTHER" id="PTHR45655">
    <property type="entry name" value="GUANYLATE CYCLASE SOLUBLE SUBUNIT BETA-2"/>
    <property type="match status" value="1"/>
</dbReference>
<dbReference type="GO" id="GO:0020037">
    <property type="term" value="F:heme binding"/>
    <property type="evidence" value="ECO:0007669"/>
    <property type="project" value="InterPro"/>
</dbReference>
<dbReference type="OrthoDB" id="981203at2"/>